<feature type="domain" description="Glycoside hydrolase family 5" evidence="12">
    <location>
        <begin position="153"/>
        <end position="402"/>
    </location>
</feature>
<evidence type="ECO:0000256" key="8">
    <source>
        <dbReference type="ARBA" id="ARBA00036824"/>
    </source>
</evidence>
<evidence type="ECO:0000256" key="2">
    <source>
        <dbReference type="ARBA" id="ARBA00005641"/>
    </source>
</evidence>
<dbReference type="GO" id="GO:0071555">
    <property type="term" value="P:cell wall organization"/>
    <property type="evidence" value="ECO:0007669"/>
    <property type="project" value="UniProtKB-KW"/>
</dbReference>
<keyword evidence="3" id="KW-0964">Secreted</keyword>
<dbReference type="AlphaFoldDB" id="A0A6A5KLZ5"/>
<accession>A0A6A5KLZ5</accession>
<evidence type="ECO:0000256" key="11">
    <source>
        <dbReference type="SAM" id="SignalP"/>
    </source>
</evidence>
<dbReference type="EC" id="3.2.1.58" evidence="9"/>
<gene>
    <name evidence="13" type="ORF">BDW02DRAFT_646948</name>
</gene>
<keyword evidence="6 10" id="KW-0326">Glycosidase</keyword>
<dbReference type="InterPro" id="IPR050386">
    <property type="entry name" value="Glycosyl_hydrolase_5"/>
</dbReference>
<dbReference type="Proteomes" id="UP000800040">
    <property type="component" value="Unassembled WGS sequence"/>
</dbReference>
<keyword evidence="7" id="KW-0961">Cell wall biogenesis/degradation</keyword>
<proteinExistence type="inferred from homology"/>
<feature type="chain" id="PRO_5025565414" description="glucan 1,3-beta-glucosidase" evidence="11">
    <location>
        <begin position="19"/>
        <end position="455"/>
    </location>
</feature>
<evidence type="ECO:0000256" key="4">
    <source>
        <dbReference type="ARBA" id="ARBA00022729"/>
    </source>
</evidence>
<evidence type="ECO:0000256" key="5">
    <source>
        <dbReference type="ARBA" id="ARBA00022801"/>
    </source>
</evidence>
<dbReference type="GO" id="GO:0005576">
    <property type="term" value="C:extracellular region"/>
    <property type="evidence" value="ECO:0007669"/>
    <property type="project" value="UniProtKB-SubCell"/>
</dbReference>
<dbReference type="PANTHER" id="PTHR31297:SF1">
    <property type="entry name" value="GLUCAN 1,3-BETA-GLUCOSIDASE I_II-RELATED"/>
    <property type="match status" value="1"/>
</dbReference>
<evidence type="ECO:0000256" key="6">
    <source>
        <dbReference type="ARBA" id="ARBA00023295"/>
    </source>
</evidence>
<evidence type="ECO:0000256" key="1">
    <source>
        <dbReference type="ARBA" id="ARBA00004613"/>
    </source>
</evidence>
<evidence type="ECO:0000313" key="14">
    <source>
        <dbReference type="Proteomes" id="UP000800040"/>
    </source>
</evidence>
<comment type="catalytic activity">
    <reaction evidence="8">
        <text>Successive hydrolysis of beta-D-glucose units from the non-reducing ends of (1-&gt;3)-beta-D-glucans, releasing alpha-glucose.</text>
        <dbReference type="EC" id="3.2.1.58"/>
    </reaction>
</comment>
<name>A0A6A5KLZ5_9PLEO</name>
<comment type="subcellular location">
    <subcellularLocation>
        <location evidence="1">Secreted</location>
    </subcellularLocation>
</comment>
<sequence>MRASATLTAALMAGAVTAAPTPGLIGDLFGLITNDISKLLSSIGIKLRNDFYKHGAIIPFHDKCPFDISPVELSPKRYTHDITWGAGVNGGNFIDWKTFKANGANLGGWLEKEKTHDPIWWSEVGGDAAPDEWTLCQNLGSKCASVFEERYASFINTATIDKLASAGVNALRIPLTYAAFIKYPGSQLHHGNQLSYLKTVTDYAINKYNMHIIIGLHSLPGGINSLDIGEAFGHSAWFQNATNLDYSFKAIDGMLDFIKRSGRLNAWTIAPLNEASDNFAGFGSAAGLTADGTNWVNTYFDGVLKKIAKLDKRIPMMIQDNFMGASYWAPFYDATANIVIDTHVYYFAAAGTYSGYVNPAVCGQATYIAQETKFPIFIGEWALQAMYNNTLEGRKTIFDTQRYAWNKYVSGGAFWTAVSYATDKVDGEGTQREYWSFIDLIEQGVATKATDESYC</sequence>
<keyword evidence="5 10" id="KW-0378">Hydrolase</keyword>
<evidence type="ECO:0000256" key="7">
    <source>
        <dbReference type="ARBA" id="ARBA00023316"/>
    </source>
</evidence>
<evidence type="ECO:0000256" key="9">
    <source>
        <dbReference type="ARBA" id="ARBA00038929"/>
    </source>
</evidence>
<dbReference type="Pfam" id="PF00150">
    <property type="entry name" value="Cellulase"/>
    <property type="match status" value="1"/>
</dbReference>
<dbReference type="PANTHER" id="PTHR31297">
    <property type="entry name" value="GLUCAN ENDO-1,6-BETA-GLUCOSIDASE B"/>
    <property type="match status" value="1"/>
</dbReference>
<protein>
    <recommendedName>
        <fullName evidence="9">glucan 1,3-beta-glucosidase</fullName>
        <ecNumber evidence="9">3.2.1.58</ecNumber>
    </recommendedName>
</protein>
<keyword evidence="4 11" id="KW-0732">Signal</keyword>
<dbReference type="Gene3D" id="3.20.20.80">
    <property type="entry name" value="Glycosidases"/>
    <property type="match status" value="1"/>
</dbReference>
<evidence type="ECO:0000259" key="12">
    <source>
        <dbReference type="Pfam" id="PF00150"/>
    </source>
</evidence>
<keyword evidence="14" id="KW-1185">Reference proteome</keyword>
<dbReference type="OrthoDB" id="1887033at2759"/>
<comment type="similarity">
    <text evidence="2 10">Belongs to the glycosyl hydrolase 5 (cellulase A) family.</text>
</comment>
<dbReference type="EMBL" id="ML975288">
    <property type="protein sequence ID" value="KAF1835374.1"/>
    <property type="molecule type" value="Genomic_DNA"/>
</dbReference>
<evidence type="ECO:0000256" key="3">
    <source>
        <dbReference type="ARBA" id="ARBA00022525"/>
    </source>
</evidence>
<organism evidence="13 14">
    <name type="scientific">Decorospora gaudefroyi</name>
    <dbReference type="NCBI Taxonomy" id="184978"/>
    <lineage>
        <taxon>Eukaryota</taxon>
        <taxon>Fungi</taxon>
        <taxon>Dikarya</taxon>
        <taxon>Ascomycota</taxon>
        <taxon>Pezizomycotina</taxon>
        <taxon>Dothideomycetes</taxon>
        <taxon>Pleosporomycetidae</taxon>
        <taxon>Pleosporales</taxon>
        <taxon>Pleosporineae</taxon>
        <taxon>Pleosporaceae</taxon>
        <taxon>Decorospora</taxon>
    </lineage>
</organism>
<dbReference type="GO" id="GO:0009986">
    <property type="term" value="C:cell surface"/>
    <property type="evidence" value="ECO:0007669"/>
    <property type="project" value="TreeGrafter"/>
</dbReference>
<dbReference type="InterPro" id="IPR017853">
    <property type="entry name" value="GH"/>
</dbReference>
<reference evidence="13" key="1">
    <citation type="submission" date="2020-01" db="EMBL/GenBank/DDBJ databases">
        <authorList>
            <consortium name="DOE Joint Genome Institute"/>
            <person name="Haridas S."/>
            <person name="Albert R."/>
            <person name="Binder M."/>
            <person name="Bloem J."/>
            <person name="Labutti K."/>
            <person name="Salamov A."/>
            <person name="Andreopoulos B."/>
            <person name="Baker S.E."/>
            <person name="Barry K."/>
            <person name="Bills G."/>
            <person name="Bluhm B.H."/>
            <person name="Cannon C."/>
            <person name="Castanera R."/>
            <person name="Culley D.E."/>
            <person name="Daum C."/>
            <person name="Ezra D."/>
            <person name="Gonzalez J.B."/>
            <person name="Henrissat B."/>
            <person name="Kuo A."/>
            <person name="Liang C."/>
            <person name="Lipzen A."/>
            <person name="Lutzoni F."/>
            <person name="Magnuson J."/>
            <person name="Mondo S."/>
            <person name="Nolan M."/>
            <person name="Ohm R."/>
            <person name="Pangilinan J."/>
            <person name="Park H.-J."/>
            <person name="Ramirez L."/>
            <person name="Alfaro M."/>
            <person name="Sun H."/>
            <person name="Tritt A."/>
            <person name="Yoshinaga Y."/>
            <person name="Zwiers L.-H."/>
            <person name="Turgeon B.G."/>
            <person name="Goodwin S.B."/>
            <person name="Spatafora J.W."/>
            <person name="Crous P.W."/>
            <person name="Grigoriev I.V."/>
        </authorList>
    </citation>
    <scope>NUCLEOTIDE SEQUENCE</scope>
    <source>
        <strain evidence="13">P77</strain>
    </source>
</reference>
<dbReference type="SUPFAM" id="SSF51445">
    <property type="entry name" value="(Trans)glycosidases"/>
    <property type="match status" value="1"/>
</dbReference>
<evidence type="ECO:0000256" key="10">
    <source>
        <dbReference type="RuleBase" id="RU361153"/>
    </source>
</evidence>
<feature type="signal peptide" evidence="11">
    <location>
        <begin position="1"/>
        <end position="18"/>
    </location>
</feature>
<dbReference type="GO" id="GO:0004338">
    <property type="term" value="F:glucan exo-1,3-beta-glucosidase activity"/>
    <property type="evidence" value="ECO:0007669"/>
    <property type="project" value="UniProtKB-EC"/>
</dbReference>
<dbReference type="GO" id="GO:0009251">
    <property type="term" value="P:glucan catabolic process"/>
    <property type="evidence" value="ECO:0007669"/>
    <property type="project" value="TreeGrafter"/>
</dbReference>
<dbReference type="InterPro" id="IPR001547">
    <property type="entry name" value="Glyco_hydro_5"/>
</dbReference>
<evidence type="ECO:0000313" key="13">
    <source>
        <dbReference type="EMBL" id="KAF1835374.1"/>
    </source>
</evidence>